<dbReference type="PANTHER" id="PTHR10906">
    <property type="entry name" value="SECY/SEC61-ALPHA FAMILY MEMBER"/>
    <property type="match status" value="1"/>
</dbReference>
<evidence type="ECO:0000256" key="9">
    <source>
        <dbReference type="ARBA" id="ARBA00039733"/>
    </source>
</evidence>
<dbReference type="HAMAP" id="MF_01465">
    <property type="entry name" value="SecY"/>
    <property type="match status" value="1"/>
</dbReference>
<feature type="transmembrane region" description="Helical" evidence="10">
    <location>
        <begin position="20"/>
        <end position="39"/>
    </location>
</feature>
<sequence length="428" mass="47691">MLSTLRNTWKVPELRKRIVFTLLMIAIFRMGNFIPVPGIDTSKIANLTKSGSLFGFYDLISGGAFSRFSIFAMGVVPFINSSIIFQLLQVAIPRLEQLSKEGEEGRKKMQEYTRYASVPLGVIQAFSTYVIISKYNALQNPSSKLNIFIIILTLTTASTFLMWLGDRITDKGIGNGVSLLIFFNIISRFPSTLYQLVQLQNAETVDFIQLILFIVAVVALLILVVITSLSERRIPVQYAGKMASGGRLYKGQSTNIPINVNGAAVIGIIFAISVMQFPITIGMFWPDSAFYKFVTTSPFSPFKESTWQYAILYFVLTIFFTWFYTEVTFKPDEMAENMHKSSGFIPGIRPGEPTANYIESVLAKVSIIGGAFAGVIAIAPILAATYTNFKDIYFGGTGLLIIVNVALETMRQLESQLVMRHYHGFLKS</sequence>
<evidence type="ECO:0000256" key="6">
    <source>
        <dbReference type="ARBA" id="ARBA00022989"/>
    </source>
</evidence>
<dbReference type="GO" id="GO:0005886">
    <property type="term" value="C:plasma membrane"/>
    <property type="evidence" value="ECO:0007669"/>
    <property type="project" value="UniProtKB-SubCell"/>
</dbReference>
<feature type="transmembrane region" description="Helical" evidence="10">
    <location>
        <begin position="260"/>
        <end position="286"/>
    </location>
</feature>
<dbReference type="SUPFAM" id="SSF103491">
    <property type="entry name" value="Preprotein translocase SecY subunit"/>
    <property type="match status" value="1"/>
</dbReference>
<evidence type="ECO:0000256" key="3">
    <source>
        <dbReference type="ARBA" id="ARBA00022448"/>
    </source>
</evidence>
<feature type="transmembrane region" description="Helical" evidence="10">
    <location>
        <begin position="112"/>
        <end position="132"/>
    </location>
</feature>
<evidence type="ECO:0000256" key="12">
    <source>
        <dbReference type="RuleBase" id="RU003484"/>
    </source>
</evidence>
<name>A0A386H0R5_9CLOT</name>
<dbReference type="RefSeq" id="WP_119969981.1">
    <property type="nucleotide sequence ID" value="NZ_CP032416.1"/>
</dbReference>
<dbReference type="EMBL" id="CP032416">
    <property type="protein sequence ID" value="AYD39271.1"/>
    <property type="molecule type" value="Genomic_DNA"/>
</dbReference>
<dbReference type="KEGG" id="cfer:D4Z93_01410"/>
<comment type="subcellular location">
    <subcellularLocation>
        <location evidence="10">Cell membrane</location>
        <topology evidence="10">Multi-pass membrane protein</topology>
    </subcellularLocation>
    <subcellularLocation>
        <location evidence="1 12">Membrane</location>
        <topology evidence="1 12">Multi-pass membrane protein</topology>
    </subcellularLocation>
</comment>
<proteinExistence type="inferred from homology"/>
<feature type="transmembrane region" description="Helical" evidence="10">
    <location>
        <begin position="306"/>
        <end position="324"/>
    </location>
</feature>
<comment type="similarity">
    <text evidence="2 10 13">Belongs to the SecY/SEC61-alpha family.</text>
</comment>
<dbReference type="PRINTS" id="PR00303">
    <property type="entry name" value="SECYTRNLCASE"/>
</dbReference>
<feature type="transmembrane region" description="Helical" evidence="10">
    <location>
        <begin position="392"/>
        <end position="410"/>
    </location>
</feature>
<dbReference type="AlphaFoldDB" id="A0A386H0R5"/>
<evidence type="ECO:0000256" key="11">
    <source>
        <dbReference type="RuleBase" id="RU000537"/>
    </source>
</evidence>
<dbReference type="Pfam" id="PF00344">
    <property type="entry name" value="SecY"/>
    <property type="match status" value="1"/>
</dbReference>
<keyword evidence="8 10" id="KW-0472">Membrane</keyword>
<organism evidence="14 15">
    <name type="scientific">Clostridium fermenticellae</name>
    <dbReference type="NCBI Taxonomy" id="2068654"/>
    <lineage>
        <taxon>Bacteria</taxon>
        <taxon>Bacillati</taxon>
        <taxon>Bacillota</taxon>
        <taxon>Clostridia</taxon>
        <taxon>Eubacteriales</taxon>
        <taxon>Clostridiaceae</taxon>
        <taxon>Clostridium</taxon>
    </lineage>
</organism>
<keyword evidence="7 10" id="KW-0811">Translocation</keyword>
<dbReference type="InterPro" id="IPR026593">
    <property type="entry name" value="SecY"/>
</dbReference>
<dbReference type="NCBIfam" id="TIGR00967">
    <property type="entry name" value="3a0501s007"/>
    <property type="match status" value="1"/>
</dbReference>
<evidence type="ECO:0000256" key="13">
    <source>
        <dbReference type="RuleBase" id="RU004349"/>
    </source>
</evidence>
<dbReference type="GO" id="GO:0065002">
    <property type="term" value="P:intracellular protein transmembrane transport"/>
    <property type="evidence" value="ECO:0007669"/>
    <property type="project" value="UniProtKB-UniRule"/>
</dbReference>
<dbReference type="Proteomes" id="UP000266301">
    <property type="component" value="Chromosome"/>
</dbReference>
<reference evidence="14 15" key="1">
    <citation type="journal article" date="2019" name="Int. J. Syst. Evol. Microbiol.">
        <title>Clostridium fermenticellae sp. nov., isolated from the mud in a fermentation cellar for the production of the Chinese liquor, baijiu.</title>
        <authorList>
            <person name="Xu P.X."/>
            <person name="Chai L.J."/>
            <person name="Qiu T."/>
            <person name="Zhang X.J."/>
            <person name="Lu Z.M."/>
            <person name="Xiao C."/>
            <person name="Wang S.T."/>
            <person name="Shen C.H."/>
            <person name="Shi J.S."/>
            <person name="Xu Z.H."/>
        </authorList>
    </citation>
    <scope>NUCLEOTIDE SEQUENCE [LARGE SCALE GENOMIC DNA]</scope>
    <source>
        <strain evidence="14 15">JN500901</strain>
    </source>
</reference>
<evidence type="ECO:0000313" key="15">
    <source>
        <dbReference type="Proteomes" id="UP000266301"/>
    </source>
</evidence>
<dbReference type="PROSITE" id="PS00755">
    <property type="entry name" value="SECY_1"/>
    <property type="match status" value="1"/>
</dbReference>
<accession>A0A386H0R5</accession>
<keyword evidence="4 10" id="KW-0812">Transmembrane</keyword>
<dbReference type="InterPro" id="IPR002208">
    <property type="entry name" value="SecY/SEC61-alpha"/>
</dbReference>
<keyword evidence="15" id="KW-1185">Reference proteome</keyword>
<dbReference type="FunFam" id="1.10.3370.10:FF:000001">
    <property type="entry name" value="Preprotein translocase subunit SecY"/>
    <property type="match status" value="1"/>
</dbReference>
<comment type="function">
    <text evidence="10 11">The central subunit of the protein translocation channel SecYEG. Consists of two halves formed by TMs 1-5 and 6-10. These two domains form a lateral gate at the front which open onto the bilayer between TMs 2 and 7, and are clamped together by SecE at the back. The channel is closed by both a pore ring composed of hydrophobic SecY resides and a short helix (helix 2A) on the extracellular side of the membrane which forms a plug. The plug probably moves laterally to allow the channel to open. The ring and the pore may move independently.</text>
</comment>
<dbReference type="OrthoDB" id="9809248at2"/>
<evidence type="ECO:0000313" key="14">
    <source>
        <dbReference type="EMBL" id="AYD39271.1"/>
    </source>
</evidence>
<feature type="transmembrane region" description="Helical" evidence="10">
    <location>
        <begin position="207"/>
        <end position="229"/>
    </location>
</feature>
<dbReference type="InterPro" id="IPR030659">
    <property type="entry name" value="SecY_CS"/>
</dbReference>
<dbReference type="PROSITE" id="PS00756">
    <property type="entry name" value="SECY_2"/>
    <property type="match status" value="1"/>
</dbReference>
<dbReference type="GO" id="GO:0043952">
    <property type="term" value="P:protein transport by the Sec complex"/>
    <property type="evidence" value="ECO:0007669"/>
    <property type="project" value="UniProtKB-UniRule"/>
</dbReference>
<evidence type="ECO:0000256" key="2">
    <source>
        <dbReference type="ARBA" id="ARBA00005751"/>
    </source>
</evidence>
<keyword evidence="3 10" id="KW-0813">Transport</keyword>
<feature type="transmembrane region" description="Helical" evidence="10">
    <location>
        <begin position="365"/>
        <end position="386"/>
    </location>
</feature>
<evidence type="ECO:0000256" key="10">
    <source>
        <dbReference type="HAMAP-Rule" id="MF_01465"/>
    </source>
</evidence>
<gene>
    <name evidence="10 14" type="primary">secY</name>
    <name evidence="14" type="ORF">D4Z93_01410</name>
</gene>
<keyword evidence="5 10" id="KW-0653">Protein transport</keyword>
<dbReference type="Gene3D" id="1.10.3370.10">
    <property type="entry name" value="SecY subunit domain"/>
    <property type="match status" value="1"/>
</dbReference>
<comment type="subunit">
    <text evidence="10">Component of the Sec protein translocase complex. Heterotrimer consisting of SecY, SecE and SecG subunits. The heterotrimers can form oligomers, although 1 heterotrimer is thought to be able to translocate proteins. Interacts with the ribosome. Interacts with SecDF, and other proteins may be involved. Interacts with SecA.</text>
</comment>
<keyword evidence="6 10" id="KW-1133">Transmembrane helix</keyword>
<evidence type="ECO:0000256" key="1">
    <source>
        <dbReference type="ARBA" id="ARBA00004141"/>
    </source>
</evidence>
<evidence type="ECO:0000256" key="5">
    <source>
        <dbReference type="ARBA" id="ARBA00022927"/>
    </source>
</evidence>
<evidence type="ECO:0000256" key="4">
    <source>
        <dbReference type="ARBA" id="ARBA00022692"/>
    </source>
</evidence>
<dbReference type="GO" id="GO:0006605">
    <property type="term" value="P:protein targeting"/>
    <property type="evidence" value="ECO:0007669"/>
    <property type="project" value="UniProtKB-UniRule"/>
</dbReference>
<evidence type="ECO:0000256" key="7">
    <source>
        <dbReference type="ARBA" id="ARBA00023010"/>
    </source>
</evidence>
<evidence type="ECO:0000256" key="8">
    <source>
        <dbReference type="ARBA" id="ARBA00023136"/>
    </source>
</evidence>
<dbReference type="InterPro" id="IPR023201">
    <property type="entry name" value="SecY_dom_sf"/>
</dbReference>
<feature type="transmembrane region" description="Helical" evidence="10">
    <location>
        <begin position="176"/>
        <end position="195"/>
    </location>
</feature>
<feature type="transmembrane region" description="Helical" evidence="10">
    <location>
        <begin position="144"/>
        <end position="164"/>
    </location>
</feature>
<protein>
    <recommendedName>
        <fullName evidence="9 10">Protein translocase subunit SecY</fullName>
    </recommendedName>
</protein>
<keyword evidence="10" id="KW-1003">Cell membrane</keyword>
<dbReference type="PIRSF" id="PIRSF004557">
    <property type="entry name" value="SecY"/>
    <property type="match status" value="1"/>
</dbReference>
<feature type="transmembrane region" description="Helical" evidence="10">
    <location>
        <begin position="68"/>
        <end position="92"/>
    </location>
</feature>